<protein>
    <submittedName>
        <fullName evidence="2">Uncharacterized protein</fullName>
    </submittedName>
</protein>
<keyword evidence="3" id="KW-1185">Reference proteome</keyword>
<gene>
    <name evidence="2" type="ORF">Esi_0093_0043</name>
</gene>
<sequence>MQSTDSSSSAIVASGILPLKRYELKEDKGCSEEASTSCVPYRARAFCMVIPRLKTRSVTRFRLSASPATGLVGMQENAFLNDFFGCVGLLPLTTPSHVRGAMVRMMTRSTAQQQLGALHDSPEQGQFGAIFAEDGITTGNQLLTGPSCCTFWCAVGVGAIMKGRTAESVAKYSRLARDALDAYNGPVNAEVAKAWAILGYFHGSMGDMANYVKYLKLSSSFLIDSIEQGSAGMLPVGFAEMVSQKDTVQVYSGHLDAAGIESLGAQRQDAPQGSEGAEDDVRGTLPENG</sequence>
<evidence type="ECO:0000313" key="2">
    <source>
        <dbReference type="EMBL" id="CBN75408.1"/>
    </source>
</evidence>
<evidence type="ECO:0000256" key="1">
    <source>
        <dbReference type="SAM" id="MobiDB-lite"/>
    </source>
</evidence>
<evidence type="ECO:0000313" key="3">
    <source>
        <dbReference type="Proteomes" id="UP000002630"/>
    </source>
</evidence>
<organism evidence="2 3">
    <name type="scientific">Ectocarpus siliculosus</name>
    <name type="common">Brown alga</name>
    <name type="synonym">Conferva siliculosa</name>
    <dbReference type="NCBI Taxonomy" id="2880"/>
    <lineage>
        <taxon>Eukaryota</taxon>
        <taxon>Sar</taxon>
        <taxon>Stramenopiles</taxon>
        <taxon>Ochrophyta</taxon>
        <taxon>PX clade</taxon>
        <taxon>Phaeophyceae</taxon>
        <taxon>Ectocarpales</taxon>
        <taxon>Ectocarpaceae</taxon>
        <taxon>Ectocarpus</taxon>
    </lineage>
</organism>
<accession>D8LU18</accession>
<reference evidence="2 3" key="1">
    <citation type="journal article" date="2010" name="Nature">
        <title>The Ectocarpus genome and the independent evolution of multicellularity in brown algae.</title>
        <authorList>
            <person name="Cock J.M."/>
            <person name="Sterck L."/>
            <person name="Rouze P."/>
            <person name="Scornet D."/>
            <person name="Allen A.E."/>
            <person name="Amoutzias G."/>
            <person name="Anthouard V."/>
            <person name="Artiguenave F."/>
            <person name="Aury J.M."/>
            <person name="Badger J.H."/>
            <person name="Beszteri B."/>
            <person name="Billiau K."/>
            <person name="Bonnet E."/>
            <person name="Bothwell J.H."/>
            <person name="Bowler C."/>
            <person name="Boyen C."/>
            <person name="Brownlee C."/>
            <person name="Carrano C.J."/>
            <person name="Charrier B."/>
            <person name="Cho G.Y."/>
            <person name="Coelho S.M."/>
            <person name="Collen J."/>
            <person name="Corre E."/>
            <person name="Da Silva C."/>
            <person name="Delage L."/>
            <person name="Delaroque N."/>
            <person name="Dittami S.M."/>
            <person name="Doulbeau S."/>
            <person name="Elias M."/>
            <person name="Farnham G."/>
            <person name="Gachon C.M."/>
            <person name="Gschloessl B."/>
            <person name="Heesch S."/>
            <person name="Jabbari K."/>
            <person name="Jubin C."/>
            <person name="Kawai H."/>
            <person name="Kimura K."/>
            <person name="Kloareg B."/>
            <person name="Kupper F.C."/>
            <person name="Lang D."/>
            <person name="Le Bail A."/>
            <person name="Leblanc C."/>
            <person name="Lerouge P."/>
            <person name="Lohr M."/>
            <person name="Lopez P.J."/>
            <person name="Martens C."/>
            <person name="Maumus F."/>
            <person name="Michel G."/>
            <person name="Miranda-Saavedra D."/>
            <person name="Morales J."/>
            <person name="Moreau H."/>
            <person name="Motomura T."/>
            <person name="Nagasato C."/>
            <person name="Napoli C.A."/>
            <person name="Nelson D.R."/>
            <person name="Nyvall-Collen P."/>
            <person name="Peters A.F."/>
            <person name="Pommier C."/>
            <person name="Potin P."/>
            <person name="Poulain J."/>
            <person name="Quesneville H."/>
            <person name="Read B."/>
            <person name="Rensing S.A."/>
            <person name="Ritter A."/>
            <person name="Rousvoal S."/>
            <person name="Samanta M."/>
            <person name="Samson G."/>
            <person name="Schroeder D.C."/>
            <person name="Segurens B."/>
            <person name="Strittmatter M."/>
            <person name="Tonon T."/>
            <person name="Tregear J.W."/>
            <person name="Valentin K."/>
            <person name="von Dassow P."/>
            <person name="Yamagishi T."/>
            <person name="Van de Peer Y."/>
            <person name="Wincker P."/>
        </authorList>
    </citation>
    <scope>NUCLEOTIDE SEQUENCE [LARGE SCALE GENOMIC DNA]</scope>
    <source>
        <strain evidence="3">Ec32 / CCAP1310/4</strain>
    </source>
</reference>
<dbReference type="InParanoid" id="D8LU18"/>
<dbReference type="EMBL" id="FN649757">
    <property type="protein sequence ID" value="CBN75408.1"/>
    <property type="molecule type" value="Genomic_DNA"/>
</dbReference>
<proteinExistence type="predicted"/>
<dbReference type="AlphaFoldDB" id="D8LU18"/>
<dbReference type="Proteomes" id="UP000002630">
    <property type="component" value="Linkage Group LG32"/>
</dbReference>
<feature type="region of interest" description="Disordered" evidence="1">
    <location>
        <begin position="262"/>
        <end position="289"/>
    </location>
</feature>
<name>D8LU18_ECTSI</name>
<dbReference type="EMBL" id="FN649171">
    <property type="protein sequence ID" value="CBN75408.1"/>
    <property type="molecule type" value="Genomic_DNA"/>
</dbReference>